<dbReference type="PROSITE" id="PS00061">
    <property type="entry name" value="ADH_SHORT"/>
    <property type="match status" value="1"/>
</dbReference>
<dbReference type="SUPFAM" id="SSF51735">
    <property type="entry name" value="NAD(P)-binding Rossmann-fold domains"/>
    <property type="match status" value="2"/>
</dbReference>
<dbReference type="InterPro" id="IPR020904">
    <property type="entry name" value="Sc_DH/Rdtase_CS"/>
</dbReference>
<dbReference type="InterPro" id="IPR013149">
    <property type="entry name" value="ADH-like_C"/>
</dbReference>
<dbReference type="CDD" id="cd05233">
    <property type="entry name" value="SDR_c"/>
    <property type="match status" value="1"/>
</dbReference>
<evidence type="ECO:0000256" key="3">
    <source>
        <dbReference type="ARBA" id="ARBA00051383"/>
    </source>
</evidence>
<proteinExistence type="inferred from homology"/>
<dbReference type="Pfam" id="PF13561">
    <property type="entry name" value="adh_short_C2"/>
    <property type="match status" value="1"/>
</dbReference>
<dbReference type="InterPro" id="IPR036291">
    <property type="entry name" value="NAD(P)-bd_dom_sf"/>
</dbReference>
<dbReference type="GO" id="GO:0016491">
    <property type="term" value="F:oxidoreductase activity"/>
    <property type="evidence" value="ECO:0007669"/>
    <property type="project" value="UniProtKB-KW"/>
</dbReference>
<dbReference type="Pfam" id="PF00107">
    <property type="entry name" value="ADH_zinc_N"/>
    <property type="match status" value="1"/>
</dbReference>
<gene>
    <name evidence="5" type="ORF">H3V42_20025</name>
</gene>
<evidence type="ECO:0000313" key="5">
    <source>
        <dbReference type="EMBL" id="QNG44162.1"/>
    </source>
</evidence>
<dbReference type="Gene3D" id="3.90.180.10">
    <property type="entry name" value="Medium-chain alcohol dehydrogenases, catalytic domain"/>
    <property type="match status" value="1"/>
</dbReference>
<dbReference type="AlphaFoldDB" id="A0A9X7U6F9"/>
<dbReference type="PRINTS" id="PR00080">
    <property type="entry name" value="SDRFAMILY"/>
</dbReference>
<dbReference type="InterPro" id="IPR002347">
    <property type="entry name" value="SDR_fam"/>
</dbReference>
<dbReference type="Proteomes" id="UP000515377">
    <property type="component" value="Chromosome"/>
</dbReference>
<accession>A0A9X7U6F9</accession>
<evidence type="ECO:0000256" key="1">
    <source>
        <dbReference type="ARBA" id="ARBA00006484"/>
    </source>
</evidence>
<sequence>MLTEKIVVPASGPVRLPDGWSLAEGAAYPCAGVTTWICLFGGRGIRPGETVLIQGTGGVSTFALQLAHAAGARALVTSSSDAKLAEARALGAVEGINYRDTPDWGVRAAQIAGGEGIDGKRSRADTPTYCKRSVENESTDFLLIVKRHPLHLRARRQHRSRDDRRTSPCSAPVAQTLRKEYLMSELTGKRALVTGGSRGIGAAIAVALAEKGADVAITYAHSAGRAAEVVELIKRKGRAAVAIQADSADPIAIKRSVDEAVSALGGLDILVNNAAIATYKDVADFRVDEIDALFAVNARSPILASQAAMPHLTAGGRIITIGSAGAERIVGPSTVYSMTKSALQSFTRGLARELGPRDVTVNLVQPGSTNTEMNPAEGEFGDFQRALIPLGRYGEPEDVAAAVAFLASNAARQITGTILTVDGGTLT</sequence>
<reference evidence="5 6" key="1">
    <citation type="submission" date="2020-07" db="EMBL/GenBank/DDBJ databases">
        <title>Whole genome sequence of Sphingobium yanoikuyae A3.</title>
        <authorList>
            <person name="Han S.-S."/>
        </authorList>
    </citation>
    <scope>NUCLEOTIDE SEQUENCE [LARGE SCALE GENOMIC DNA]</scope>
    <source>
        <strain evidence="5 6">A3</strain>
    </source>
</reference>
<organism evidence="5 6">
    <name type="scientific">Sphingobium yanoikuyae</name>
    <name type="common">Sphingomonas yanoikuyae</name>
    <dbReference type="NCBI Taxonomy" id="13690"/>
    <lineage>
        <taxon>Bacteria</taxon>
        <taxon>Pseudomonadati</taxon>
        <taxon>Pseudomonadota</taxon>
        <taxon>Alphaproteobacteria</taxon>
        <taxon>Sphingomonadales</taxon>
        <taxon>Sphingomonadaceae</taxon>
        <taxon>Sphingobium</taxon>
    </lineage>
</organism>
<comment type="similarity">
    <text evidence="1">Belongs to the short-chain dehydrogenases/reductases (SDR) family.</text>
</comment>
<name>A0A9X7U6F9_SPHYA</name>
<dbReference type="FunFam" id="3.40.50.720:FF:000084">
    <property type="entry name" value="Short-chain dehydrogenase reductase"/>
    <property type="match status" value="1"/>
</dbReference>
<protein>
    <submittedName>
        <fullName evidence="5">SDR family oxidoreductase</fullName>
    </submittedName>
</protein>
<dbReference type="Gene3D" id="3.40.50.720">
    <property type="entry name" value="NAD(P)-binding Rossmann-like Domain"/>
    <property type="match status" value="2"/>
</dbReference>
<dbReference type="EMBL" id="CP060122">
    <property type="protein sequence ID" value="QNG44162.1"/>
    <property type="molecule type" value="Genomic_DNA"/>
</dbReference>
<dbReference type="PANTHER" id="PTHR43639">
    <property type="entry name" value="OXIDOREDUCTASE, SHORT-CHAIN DEHYDROGENASE/REDUCTASE FAMILY (AFU_ORTHOLOGUE AFUA_5G02870)"/>
    <property type="match status" value="1"/>
</dbReference>
<keyword evidence="2" id="KW-0560">Oxidoreductase</keyword>
<comment type="catalytic activity">
    <reaction evidence="3">
        <text>2,5-dichlorocyclohexa-2,5-dien-1,4-diol + NAD(+) = 2,5-dichlorohydroquinone + NADH + H(+)</text>
        <dbReference type="Rhea" id="RHEA:15741"/>
        <dbReference type="ChEBI" id="CHEBI:15378"/>
        <dbReference type="ChEBI" id="CHEBI:27545"/>
        <dbReference type="ChEBI" id="CHEBI:28975"/>
        <dbReference type="ChEBI" id="CHEBI:57540"/>
        <dbReference type="ChEBI" id="CHEBI:57945"/>
    </reaction>
</comment>
<feature type="domain" description="Alcohol dehydrogenase-like C-terminal" evidence="4">
    <location>
        <begin position="58"/>
        <end position="118"/>
    </location>
</feature>
<evidence type="ECO:0000313" key="6">
    <source>
        <dbReference type="Proteomes" id="UP000515377"/>
    </source>
</evidence>
<evidence type="ECO:0000256" key="2">
    <source>
        <dbReference type="ARBA" id="ARBA00023002"/>
    </source>
</evidence>
<evidence type="ECO:0000259" key="4">
    <source>
        <dbReference type="Pfam" id="PF00107"/>
    </source>
</evidence>
<dbReference type="PANTHER" id="PTHR43639:SF1">
    <property type="entry name" value="SHORT-CHAIN DEHYDROGENASE_REDUCTASE FAMILY PROTEIN"/>
    <property type="match status" value="1"/>
</dbReference>
<dbReference type="PRINTS" id="PR00081">
    <property type="entry name" value="GDHRDH"/>
</dbReference>